<keyword evidence="2" id="KW-1185">Reference proteome</keyword>
<comment type="caution">
    <text evidence="1">The sequence shown here is derived from an EMBL/GenBank/DDBJ whole genome shotgun (WGS) entry which is preliminary data.</text>
</comment>
<organism evidence="1 2">
    <name type="scientific">Punica granatum</name>
    <name type="common">Pomegranate</name>
    <dbReference type="NCBI Taxonomy" id="22663"/>
    <lineage>
        <taxon>Eukaryota</taxon>
        <taxon>Viridiplantae</taxon>
        <taxon>Streptophyta</taxon>
        <taxon>Embryophyta</taxon>
        <taxon>Tracheophyta</taxon>
        <taxon>Spermatophyta</taxon>
        <taxon>Magnoliopsida</taxon>
        <taxon>eudicotyledons</taxon>
        <taxon>Gunneridae</taxon>
        <taxon>Pentapetalae</taxon>
        <taxon>rosids</taxon>
        <taxon>malvids</taxon>
        <taxon>Myrtales</taxon>
        <taxon>Lythraceae</taxon>
        <taxon>Punica</taxon>
    </lineage>
</organism>
<reference evidence="1 2" key="1">
    <citation type="submission" date="2017-11" db="EMBL/GenBank/DDBJ databases">
        <title>De-novo sequencing of pomegranate (Punica granatum L.) genome.</title>
        <authorList>
            <person name="Akparov Z."/>
            <person name="Amiraslanov A."/>
            <person name="Hajiyeva S."/>
            <person name="Abbasov M."/>
            <person name="Kaur K."/>
            <person name="Hamwieh A."/>
            <person name="Solovyev V."/>
            <person name="Salamov A."/>
            <person name="Braich B."/>
            <person name="Kosarev P."/>
            <person name="Mahmoud A."/>
            <person name="Hajiyev E."/>
            <person name="Babayeva S."/>
            <person name="Izzatullayeva V."/>
            <person name="Mammadov A."/>
            <person name="Mammadov A."/>
            <person name="Sharifova S."/>
            <person name="Ojaghi J."/>
            <person name="Eynullazada K."/>
            <person name="Bayramov B."/>
            <person name="Abdulazimova A."/>
            <person name="Shahmuradov I."/>
        </authorList>
    </citation>
    <scope>NUCLEOTIDE SEQUENCE [LARGE SCALE GENOMIC DNA]</scope>
    <source>
        <strain evidence="2">cv. AG2017</strain>
        <tissue evidence="1">Leaf</tissue>
    </source>
</reference>
<sequence>MNAVARPDVATVELWRSVVGERWFDCRSKTTVHRGLEVLGSRMCSGFGQWDPLVLGVGYPEAAGEIWGCSMFAVFTYQWGPSMLLKKGLP</sequence>
<protein>
    <submittedName>
        <fullName evidence="1">Uncharacterized protein</fullName>
    </submittedName>
</protein>
<accession>A0A2I0HHD1</accession>
<evidence type="ECO:0000313" key="2">
    <source>
        <dbReference type="Proteomes" id="UP000233551"/>
    </source>
</evidence>
<name>A0A2I0HHD1_PUNGR</name>
<dbReference type="AlphaFoldDB" id="A0A2I0HHD1"/>
<proteinExistence type="predicted"/>
<gene>
    <name evidence="1" type="ORF">CRG98_048521</name>
</gene>
<evidence type="ECO:0000313" key="1">
    <source>
        <dbReference type="EMBL" id="PKI31088.1"/>
    </source>
</evidence>
<dbReference type="Proteomes" id="UP000233551">
    <property type="component" value="Unassembled WGS sequence"/>
</dbReference>
<dbReference type="EMBL" id="PGOL01009192">
    <property type="protein sequence ID" value="PKI31088.1"/>
    <property type="molecule type" value="Genomic_DNA"/>
</dbReference>